<sequence>MSESVQTGTGTGSTGEKVKAETSATAGQAKQAAAQVAGTAAEQAKAVVGEARQQAGTIIDELRVRATNEAEGQTRRAADTLRQWADDLAGLAENAPNDSPARSLVAQAADRGHRAADYLGNQGVEGLVSDLQGFARRRPGAFLGGALLAGLVVGRVAKAAGAASRSDGTGQGQVTGTGPPDEAALPAYPASQALPPGPPTESAPEAPAAPVSGAPAPGAPAPGAPPQAPPPPQEPPITGTPPYGTPDRPYPEV</sequence>
<dbReference type="AlphaFoldDB" id="A0A514JVS7"/>
<evidence type="ECO:0000256" key="2">
    <source>
        <dbReference type="ARBA" id="ARBA00023274"/>
    </source>
</evidence>
<evidence type="ECO:0000256" key="3">
    <source>
        <dbReference type="SAM" id="MobiDB-lite"/>
    </source>
</evidence>
<gene>
    <name evidence="4" type="ORF">CD934_24375</name>
</gene>
<dbReference type="GO" id="GO:1990904">
    <property type="term" value="C:ribonucleoprotein complex"/>
    <property type="evidence" value="ECO:0007669"/>
    <property type="project" value="UniProtKB-KW"/>
</dbReference>
<name>A0A514JVS7_9ACTN</name>
<feature type="compositionally biased region" description="Low complexity" evidence="3">
    <location>
        <begin position="202"/>
        <end position="216"/>
    </location>
</feature>
<dbReference type="RefSeq" id="WP_142233155.1">
    <property type="nucleotide sequence ID" value="NZ_CP022310.1"/>
</dbReference>
<dbReference type="KEGG" id="sast:CD934_24375"/>
<evidence type="ECO:0000313" key="4">
    <source>
        <dbReference type="EMBL" id="QDI71461.1"/>
    </source>
</evidence>
<organism evidence="4 5">
    <name type="scientific">Streptomyces calvus</name>
    <dbReference type="NCBI Taxonomy" id="67282"/>
    <lineage>
        <taxon>Bacteria</taxon>
        <taxon>Bacillati</taxon>
        <taxon>Actinomycetota</taxon>
        <taxon>Actinomycetes</taxon>
        <taxon>Kitasatosporales</taxon>
        <taxon>Streptomycetaceae</taxon>
        <taxon>Streptomyces</taxon>
    </lineage>
</organism>
<feature type="region of interest" description="Disordered" evidence="3">
    <location>
        <begin position="1"/>
        <end position="42"/>
    </location>
</feature>
<reference evidence="4 5" key="1">
    <citation type="submission" date="2017-07" db="EMBL/GenBank/DDBJ databases">
        <title>The Complete Genome of Streptomyces asterosporus-ZSY.</title>
        <authorList>
            <person name="Zhang S."/>
        </authorList>
    </citation>
    <scope>NUCLEOTIDE SEQUENCE [LARGE SCALE GENOMIC DNA]</scope>
    <source>
        <strain evidence="4 5">DSM 41452</strain>
    </source>
</reference>
<dbReference type="EMBL" id="CP022310">
    <property type="protein sequence ID" value="QDI71461.1"/>
    <property type="molecule type" value="Genomic_DNA"/>
</dbReference>
<keyword evidence="5" id="KW-1185">Reference proteome</keyword>
<dbReference type="GO" id="GO:0006412">
    <property type="term" value="P:translation"/>
    <property type="evidence" value="ECO:0007669"/>
    <property type="project" value="InterPro"/>
</dbReference>
<keyword evidence="2" id="KW-0687">Ribonucleoprotein</keyword>
<dbReference type="GO" id="GO:0003735">
    <property type="term" value="F:structural constituent of ribosome"/>
    <property type="evidence" value="ECO:0007669"/>
    <property type="project" value="InterPro"/>
</dbReference>
<keyword evidence="1" id="KW-0689">Ribosomal protein</keyword>
<dbReference type="InterPro" id="IPR001859">
    <property type="entry name" value="Ribosomal_P1/P2_euk"/>
</dbReference>
<dbReference type="PRINTS" id="PR00456">
    <property type="entry name" value="RIBOSOMALP2"/>
</dbReference>
<dbReference type="Proteomes" id="UP000316215">
    <property type="component" value="Chromosome"/>
</dbReference>
<feature type="compositionally biased region" description="Low complexity" evidence="3">
    <location>
        <begin position="24"/>
        <end position="42"/>
    </location>
</feature>
<feature type="region of interest" description="Disordered" evidence="3">
    <location>
        <begin position="161"/>
        <end position="253"/>
    </location>
</feature>
<protein>
    <submittedName>
        <fullName evidence="4">Uncharacterized protein</fullName>
    </submittedName>
</protein>
<dbReference type="GO" id="GO:0005840">
    <property type="term" value="C:ribosome"/>
    <property type="evidence" value="ECO:0007669"/>
    <property type="project" value="UniProtKB-KW"/>
</dbReference>
<accession>A0A514JVS7</accession>
<evidence type="ECO:0000256" key="1">
    <source>
        <dbReference type="ARBA" id="ARBA00022980"/>
    </source>
</evidence>
<evidence type="ECO:0000313" key="5">
    <source>
        <dbReference type="Proteomes" id="UP000316215"/>
    </source>
</evidence>
<feature type="compositionally biased region" description="Pro residues" evidence="3">
    <location>
        <begin position="217"/>
        <end position="239"/>
    </location>
</feature>
<proteinExistence type="predicted"/>